<dbReference type="HOGENOM" id="CLU_148532_1_0_6"/>
<sequence length="154" mass="17776">MMPTAIKLTQLRKSIRARDTMYLSELSVAERKTFLELAYSVMALNGSHKEQEKAIFESFTHECGMPSYQLKQQDDIDAVIKVLTRSEMKNRRIVIVELFGIVLADGEYCENEAAFMLKLASSFGIEEFELKRLQRWVEAMNDLVHEGFSLIMKD</sequence>
<dbReference type="Proteomes" id="UP000000753">
    <property type="component" value="Chromosome"/>
</dbReference>
<dbReference type="AlphaFoldDB" id="B8CN59"/>
<name>B8CN59_SHEPW</name>
<keyword evidence="3" id="KW-1185">Reference proteome</keyword>
<dbReference type="eggNOG" id="COG4103">
    <property type="taxonomic scope" value="Bacteria"/>
</dbReference>
<accession>B8CN59</accession>
<evidence type="ECO:0000313" key="2">
    <source>
        <dbReference type="EMBL" id="ACJ28561.1"/>
    </source>
</evidence>
<dbReference type="STRING" id="225849.swp_1796"/>
<evidence type="ECO:0000313" key="3">
    <source>
        <dbReference type="Proteomes" id="UP000000753"/>
    </source>
</evidence>
<feature type="domain" description="Co-chaperone DjlA N-terminal" evidence="1">
    <location>
        <begin position="29"/>
        <end position="133"/>
    </location>
</feature>
<protein>
    <recommendedName>
        <fullName evidence="1">Co-chaperone DjlA N-terminal domain-containing protein</fullName>
    </recommendedName>
</protein>
<dbReference type="EMBL" id="CP000472">
    <property type="protein sequence ID" value="ACJ28561.1"/>
    <property type="molecule type" value="Genomic_DNA"/>
</dbReference>
<dbReference type="Pfam" id="PF05099">
    <property type="entry name" value="TerB"/>
    <property type="match status" value="1"/>
</dbReference>
<dbReference type="SUPFAM" id="SSF158682">
    <property type="entry name" value="TerB-like"/>
    <property type="match status" value="1"/>
</dbReference>
<evidence type="ECO:0000259" key="1">
    <source>
        <dbReference type="Pfam" id="PF05099"/>
    </source>
</evidence>
<gene>
    <name evidence="2" type="ordered locus">swp_1796</name>
</gene>
<proteinExistence type="predicted"/>
<dbReference type="InterPro" id="IPR029024">
    <property type="entry name" value="TerB-like"/>
</dbReference>
<organism evidence="2 3">
    <name type="scientific">Shewanella piezotolerans (strain WP3 / JCM 13877)</name>
    <dbReference type="NCBI Taxonomy" id="225849"/>
    <lineage>
        <taxon>Bacteria</taxon>
        <taxon>Pseudomonadati</taxon>
        <taxon>Pseudomonadota</taxon>
        <taxon>Gammaproteobacteria</taxon>
        <taxon>Alteromonadales</taxon>
        <taxon>Shewanellaceae</taxon>
        <taxon>Shewanella</taxon>
    </lineage>
</organism>
<reference evidence="2 3" key="1">
    <citation type="journal article" date="2008" name="PLoS ONE">
        <title>Environmental adaptation: genomic analysis of the piezotolerant and psychrotolerant deep-sea iron reducing bacterium Shewanella piezotolerans WP3.</title>
        <authorList>
            <person name="Wang F."/>
            <person name="Wang J."/>
            <person name="Jian H."/>
            <person name="Zhang B."/>
            <person name="Li S."/>
            <person name="Wang F."/>
            <person name="Zeng X."/>
            <person name="Gao L."/>
            <person name="Bartlett D.H."/>
            <person name="Yu J."/>
            <person name="Hu S."/>
            <person name="Xiao X."/>
        </authorList>
    </citation>
    <scope>NUCLEOTIDE SEQUENCE [LARGE SCALE GENOMIC DNA]</scope>
    <source>
        <strain evidence="3">WP3 / JCM 13877</strain>
    </source>
</reference>
<dbReference type="KEGG" id="swp:swp_1796"/>
<dbReference type="Gene3D" id="1.10.3680.10">
    <property type="entry name" value="TerB-like"/>
    <property type="match status" value="1"/>
</dbReference>
<dbReference type="InterPro" id="IPR007791">
    <property type="entry name" value="DjlA_N"/>
</dbReference>